<proteinExistence type="predicted"/>
<name>A0ACB7YNN8_9ERIC</name>
<gene>
    <name evidence="1" type="ORF">Vadar_020330</name>
</gene>
<comment type="caution">
    <text evidence="1">The sequence shown here is derived from an EMBL/GenBank/DDBJ whole genome shotgun (WGS) entry which is preliminary data.</text>
</comment>
<protein>
    <submittedName>
        <fullName evidence="1">Uncharacterized protein</fullName>
    </submittedName>
</protein>
<reference evidence="1 2" key="1">
    <citation type="journal article" date="2021" name="Hortic Res">
        <title>High-quality reference genome and annotation aids understanding of berry development for evergreen blueberry (Vaccinium darrowii).</title>
        <authorList>
            <person name="Yu J."/>
            <person name="Hulse-Kemp A.M."/>
            <person name="Babiker E."/>
            <person name="Staton M."/>
        </authorList>
    </citation>
    <scope>NUCLEOTIDE SEQUENCE [LARGE SCALE GENOMIC DNA]</scope>
    <source>
        <strain evidence="2">cv. NJ 8807/NJ 8810</strain>
        <tissue evidence="1">Young leaf</tissue>
    </source>
</reference>
<dbReference type="EMBL" id="CM037161">
    <property type="protein sequence ID" value="KAH7855017.1"/>
    <property type="molecule type" value="Genomic_DNA"/>
</dbReference>
<evidence type="ECO:0000313" key="2">
    <source>
        <dbReference type="Proteomes" id="UP000828048"/>
    </source>
</evidence>
<evidence type="ECO:0000313" key="1">
    <source>
        <dbReference type="EMBL" id="KAH7855017.1"/>
    </source>
</evidence>
<keyword evidence="2" id="KW-1185">Reference proteome</keyword>
<dbReference type="Proteomes" id="UP000828048">
    <property type="component" value="Chromosome 11"/>
</dbReference>
<organism evidence="1 2">
    <name type="scientific">Vaccinium darrowii</name>
    <dbReference type="NCBI Taxonomy" id="229202"/>
    <lineage>
        <taxon>Eukaryota</taxon>
        <taxon>Viridiplantae</taxon>
        <taxon>Streptophyta</taxon>
        <taxon>Embryophyta</taxon>
        <taxon>Tracheophyta</taxon>
        <taxon>Spermatophyta</taxon>
        <taxon>Magnoliopsida</taxon>
        <taxon>eudicotyledons</taxon>
        <taxon>Gunneridae</taxon>
        <taxon>Pentapetalae</taxon>
        <taxon>asterids</taxon>
        <taxon>Ericales</taxon>
        <taxon>Ericaceae</taxon>
        <taxon>Vaccinioideae</taxon>
        <taxon>Vaccinieae</taxon>
        <taxon>Vaccinium</taxon>
    </lineage>
</organism>
<sequence>MHPLLKNLKKLYVRKCATMEGIVGFEGDVDEDGLRNEQVAFPALEDLQIHYLINITEIWDKKPIPEPGEEIESFCKLATIDIWECDQLVYILPSYMLPRLQNLQKLEIWYCKEVEVIVSKELKEKEAADNDPIVFSQLKKVEFHGLPKLKSFYNGTQLIFSNKVAFPALEHLTITKVPKIKEIWDKQPPPEPEKKPKSFYKLTSVHVEGCNQLVYVFPSYMLPQLQNLEKLAIANCKEMEIIISNKLKEKFAKLKTMILQNLPNLKRLCAETQLGFSNKDAFPVLEINIKELTIEESGTSSKDEDSNDHDKEGEDGEEDVKNADDNKGVGGEEKDEDDQRKEEEEEETEDHISNLD</sequence>
<accession>A0ACB7YNN8</accession>